<dbReference type="Pfam" id="PF01503">
    <property type="entry name" value="PRA-PH"/>
    <property type="match status" value="1"/>
</dbReference>
<dbReference type="NCBIfam" id="TIGR03188">
    <property type="entry name" value="histidine_hisI"/>
    <property type="match status" value="1"/>
</dbReference>
<keyword evidence="7 11" id="KW-0547">Nucleotide-binding</keyword>
<dbReference type="PANTHER" id="PTHR42945">
    <property type="entry name" value="HISTIDINE BIOSYNTHESIS BIFUNCTIONAL PROTEIN"/>
    <property type="match status" value="1"/>
</dbReference>
<dbReference type="CDD" id="cd11534">
    <property type="entry name" value="NTP-PPase_HisIE_like"/>
    <property type="match status" value="1"/>
</dbReference>
<evidence type="ECO:0000256" key="1">
    <source>
        <dbReference type="ARBA" id="ARBA00001460"/>
    </source>
</evidence>
<reference evidence="13 14" key="1">
    <citation type="submission" date="2020-01" db="EMBL/GenBank/DDBJ databases">
        <title>Genomes of bacteria type strains.</title>
        <authorList>
            <person name="Chen J."/>
            <person name="Zhu S."/>
            <person name="Chen J."/>
        </authorList>
    </citation>
    <scope>NUCLEOTIDE SEQUENCE [LARGE SCALE GENOMIC DNA]</scope>
    <source>
        <strain evidence="13 14">KCTC 52919</strain>
    </source>
</reference>
<evidence type="ECO:0000256" key="9">
    <source>
        <dbReference type="ARBA" id="ARBA00022840"/>
    </source>
</evidence>
<keyword evidence="6 11" id="KW-0028">Amino-acid biosynthesis</keyword>
<keyword evidence="10 11" id="KW-0368">Histidine biosynthesis</keyword>
<feature type="compositionally biased region" description="Basic residues" evidence="12">
    <location>
        <begin position="19"/>
        <end position="29"/>
    </location>
</feature>
<comment type="subcellular location">
    <subcellularLocation>
        <location evidence="2 11">Cytoplasm</location>
    </subcellularLocation>
</comment>
<dbReference type="NCBIfam" id="NF001613">
    <property type="entry name" value="PRK00400.1-5"/>
    <property type="match status" value="1"/>
</dbReference>
<comment type="caution">
    <text evidence="13">The sequence shown here is derived from an EMBL/GenBank/DDBJ whole genome shotgun (WGS) entry which is preliminary data.</text>
</comment>
<organism evidence="13 14">
    <name type="scientific">Aurantimonas aggregata</name>
    <dbReference type="NCBI Taxonomy" id="2047720"/>
    <lineage>
        <taxon>Bacteria</taxon>
        <taxon>Pseudomonadati</taxon>
        <taxon>Pseudomonadota</taxon>
        <taxon>Alphaproteobacteria</taxon>
        <taxon>Hyphomicrobiales</taxon>
        <taxon>Aurantimonadaceae</taxon>
        <taxon>Aurantimonas</taxon>
    </lineage>
</organism>
<dbReference type="GO" id="GO:0005737">
    <property type="term" value="C:cytoplasm"/>
    <property type="evidence" value="ECO:0007669"/>
    <property type="project" value="UniProtKB-SubCell"/>
</dbReference>
<proteinExistence type="inferred from homology"/>
<comment type="similarity">
    <text evidence="4 11">Belongs to the PRA-PH family.</text>
</comment>
<evidence type="ECO:0000256" key="10">
    <source>
        <dbReference type="ARBA" id="ARBA00023102"/>
    </source>
</evidence>
<accession>A0A6L9ML93</accession>
<evidence type="ECO:0000256" key="12">
    <source>
        <dbReference type="SAM" id="MobiDB-lite"/>
    </source>
</evidence>
<evidence type="ECO:0000313" key="14">
    <source>
        <dbReference type="Proteomes" id="UP000476332"/>
    </source>
</evidence>
<comment type="catalytic activity">
    <reaction evidence="1 11">
        <text>1-(5-phospho-beta-D-ribosyl)-ATP + H2O = 1-(5-phospho-beta-D-ribosyl)-5'-AMP + diphosphate + H(+)</text>
        <dbReference type="Rhea" id="RHEA:22828"/>
        <dbReference type="ChEBI" id="CHEBI:15377"/>
        <dbReference type="ChEBI" id="CHEBI:15378"/>
        <dbReference type="ChEBI" id="CHEBI:33019"/>
        <dbReference type="ChEBI" id="CHEBI:59457"/>
        <dbReference type="ChEBI" id="CHEBI:73183"/>
        <dbReference type="EC" id="3.6.1.31"/>
    </reaction>
</comment>
<protein>
    <recommendedName>
        <fullName evidence="11">Phosphoribosyl-ATP pyrophosphatase</fullName>
        <shortName evidence="11">PRA-PH</shortName>
        <ecNumber evidence="11">3.6.1.31</ecNumber>
    </recommendedName>
</protein>
<evidence type="ECO:0000256" key="6">
    <source>
        <dbReference type="ARBA" id="ARBA00022605"/>
    </source>
</evidence>
<dbReference type="PANTHER" id="PTHR42945:SF9">
    <property type="entry name" value="HISTIDINE BIOSYNTHESIS BIFUNCTIONAL PROTEIN HISIE"/>
    <property type="match status" value="1"/>
</dbReference>
<dbReference type="GO" id="GO:0005524">
    <property type="term" value="F:ATP binding"/>
    <property type="evidence" value="ECO:0007669"/>
    <property type="project" value="UniProtKB-KW"/>
</dbReference>
<dbReference type="Proteomes" id="UP000476332">
    <property type="component" value="Unassembled WGS sequence"/>
</dbReference>
<evidence type="ECO:0000256" key="7">
    <source>
        <dbReference type="ARBA" id="ARBA00022741"/>
    </source>
</evidence>
<comment type="pathway">
    <text evidence="3 11">Amino-acid biosynthesis; L-histidine biosynthesis; L-histidine from 5-phospho-alpha-D-ribose 1-diphosphate: step 2/9.</text>
</comment>
<keyword evidence="8 11" id="KW-0378">Hydrolase</keyword>
<evidence type="ECO:0000256" key="4">
    <source>
        <dbReference type="ARBA" id="ARBA00009392"/>
    </source>
</evidence>
<dbReference type="AlphaFoldDB" id="A0A6L9ML93"/>
<gene>
    <name evidence="11" type="primary">hisE</name>
    <name evidence="13" type="ORF">GTW51_17020</name>
</gene>
<dbReference type="InterPro" id="IPR008179">
    <property type="entry name" value="HisE"/>
</dbReference>
<dbReference type="SUPFAM" id="SSF101386">
    <property type="entry name" value="all-alpha NTP pyrophosphatases"/>
    <property type="match status" value="1"/>
</dbReference>
<dbReference type="InterPro" id="IPR021130">
    <property type="entry name" value="PRib-ATP_PPHydrolase-like"/>
</dbReference>
<evidence type="ECO:0000256" key="2">
    <source>
        <dbReference type="ARBA" id="ARBA00004496"/>
    </source>
</evidence>
<dbReference type="GO" id="GO:0004636">
    <property type="term" value="F:phosphoribosyl-ATP diphosphatase activity"/>
    <property type="evidence" value="ECO:0007669"/>
    <property type="project" value="UniProtKB-UniRule"/>
</dbReference>
<dbReference type="HAMAP" id="MF_01020">
    <property type="entry name" value="HisE"/>
    <property type="match status" value="1"/>
</dbReference>
<keyword evidence="5 11" id="KW-0963">Cytoplasm</keyword>
<sequence>MRRPCSPPRSSISAPTRSPRPRPTWHRPASRCGSIRLSRRPSIGADRPAHRKACSLQFTLADLETIVAARIASGDTQASYTATLAARGAKHVAKKLGEEASETVIAAVAEDDASLVAESADLLYHLVVLLQVRQIPLADVMAELGRRTSQSGIAEKAARPGTPKAGTSSE</sequence>
<keyword evidence="14" id="KW-1185">Reference proteome</keyword>
<dbReference type="EMBL" id="JAAAMJ010000015">
    <property type="protein sequence ID" value="NDV88406.1"/>
    <property type="molecule type" value="Genomic_DNA"/>
</dbReference>
<evidence type="ECO:0000256" key="11">
    <source>
        <dbReference type="HAMAP-Rule" id="MF_01020"/>
    </source>
</evidence>
<keyword evidence="9 11" id="KW-0067">ATP-binding</keyword>
<feature type="region of interest" description="Disordered" evidence="12">
    <location>
        <begin position="1"/>
        <end position="30"/>
    </location>
</feature>
<evidence type="ECO:0000256" key="8">
    <source>
        <dbReference type="ARBA" id="ARBA00022801"/>
    </source>
</evidence>
<evidence type="ECO:0000256" key="3">
    <source>
        <dbReference type="ARBA" id="ARBA00005204"/>
    </source>
</evidence>
<dbReference type="UniPathway" id="UPA00031">
    <property type="reaction ID" value="UER00007"/>
</dbReference>
<dbReference type="Gene3D" id="1.10.287.1080">
    <property type="entry name" value="MazG-like"/>
    <property type="match status" value="1"/>
</dbReference>
<dbReference type="GO" id="GO:0000105">
    <property type="term" value="P:L-histidine biosynthetic process"/>
    <property type="evidence" value="ECO:0007669"/>
    <property type="project" value="UniProtKB-UniRule"/>
</dbReference>
<feature type="region of interest" description="Disordered" evidence="12">
    <location>
        <begin position="148"/>
        <end position="170"/>
    </location>
</feature>
<feature type="compositionally biased region" description="Low complexity" evidence="12">
    <location>
        <begin position="8"/>
        <end position="17"/>
    </location>
</feature>
<dbReference type="EC" id="3.6.1.31" evidence="11"/>
<evidence type="ECO:0000313" key="13">
    <source>
        <dbReference type="EMBL" id="NDV88406.1"/>
    </source>
</evidence>
<evidence type="ECO:0000256" key="5">
    <source>
        <dbReference type="ARBA" id="ARBA00022490"/>
    </source>
</evidence>
<name>A0A6L9ML93_9HYPH</name>